<dbReference type="InterPro" id="IPR037027">
    <property type="entry name" value="YqgF/RNaseH-like_dom_sf"/>
</dbReference>
<dbReference type="AlphaFoldDB" id="D5ECY8"/>
<dbReference type="GO" id="GO:0006139">
    <property type="term" value="P:nucleobase-containing compound metabolic process"/>
    <property type="evidence" value="ECO:0007669"/>
    <property type="project" value="InterPro"/>
</dbReference>
<sequence>MILGIDPGKDKIGWAFADSKGALLFSGIVNKEELSSFWEVFMQKQWHNLLPWLKEREKEPLLSESELTIVVGNGTTCKEVLLFLKERGLDAQVVEEYGTTLEARKVYWRLHPPQGVWKFIPKSLRVPNRDVDDLAAFVIIRRYLASKTRGQVKE</sequence>
<keyword evidence="2" id="KW-1185">Reference proteome</keyword>
<dbReference type="InterPro" id="IPR012337">
    <property type="entry name" value="RNaseH-like_sf"/>
</dbReference>
<dbReference type="SUPFAM" id="SSF53098">
    <property type="entry name" value="Ribonuclease H-like"/>
    <property type="match status" value="1"/>
</dbReference>
<proteinExistence type="predicted"/>
<evidence type="ECO:0008006" key="3">
    <source>
        <dbReference type="Google" id="ProtNLM"/>
    </source>
</evidence>
<reference evidence="1 2" key="1">
    <citation type="journal article" date="2010" name="Stand. Genomic Sci.">
        <title>Complete genome sequence of Aminobacterium colombiense type strain (ALA-1).</title>
        <authorList>
            <person name="Chertkov O."/>
            <person name="Sikorski J."/>
            <person name="Brambilla E."/>
            <person name="Lapidus A."/>
            <person name="Copeland A."/>
            <person name="Glavina Del Rio T."/>
            <person name="Nolan M."/>
            <person name="Lucas S."/>
            <person name="Tice H."/>
            <person name="Cheng J.F."/>
            <person name="Han C."/>
            <person name="Detter J.C."/>
            <person name="Bruce D."/>
            <person name="Tapia R."/>
            <person name="Goodwin L."/>
            <person name="Pitluck S."/>
            <person name="Liolios K."/>
            <person name="Ivanova N."/>
            <person name="Mavromatis K."/>
            <person name="Ovchinnikova G."/>
            <person name="Pati A."/>
            <person name="Chen A."/>
            <person name="Palaniappan K."/>
            <person name="Land M."/>
            <person name="Hauser L."/>
            <person name="Chang Y.J."/>
            <person name="Jeffries C.D."/>
            <person name="Spring S."/>
            <person name="Rohde M."/>
            <person name="Goker M."/>
            <person name="Bristow J."/>
            <person name="Eisen J.A."/>
            <person name="Markowitz V."/>
            <person name="Hugenholtz P."/>
            <person name="Kyrpides N.C."/>
            <person name="Klenk H.P."/>
        </authorList>
    </citation>
    <scope>NUCLEOTIDE SEQUENCE [LARGE SCALE GENOMIC DNA]</scope>
    <source>
        <strain evidence="2">DSM 12261 / ALA-1</strain>
    </source>
</reference>
<dbReference type="OrthoDB" id="5161at2"/>
<dbReference type="Proteomes" id="UP000002366">
    <property type="component" value="Chromosome"/>
</dbReference>
<dbReference type="eggNOG" id="COG0816">
    <property type="taxonomic scope" value="Bacteria"/>
</dbReference>
<gene>
    <name evidence="1" type="ordered locus">Amico_0275</name>
</gene>
<evidence type="ECO:0000313" key="1">
    <source>
        <dbReference type="EMBL" id="ADE56420.1"/>
    </source>
</evidence>
<accession>D5ECY8</accession>
<dbReference type="EMBL" id="CP001997">
    <property type="protein sequence ID" value="ADE56420.1"/>
    <property type="molecule type" value="Genomic_DNA"/>
</dbReference>
<dbReference type="Gene3D" id="3.30.420.140">
    <property type="entry name" value="YqgF/RNase H-like domain"/>
    <property type="match status" value="1"/>
</dbReference>
<dbReference type="KEGG" id="aco:Amico_0275"/>
<dbReference type="STRING" id="572547.Amico_0275"/>
<organism evidence="1 2">
    <name type="scientific">Aminobacterium colombiense (strain DSM 12261 / ALA-1)</name>
    <dbReference type="NCBI Taxonomy" id="572547"/>
    <lineage>
        <taxon>Bacteria</taxon>
        <taxon>Thermotogati</taxon>
        <taxon>Synergistota</taxon>
        <taxon>Synergistia</taxon>
        <taxon>Synergistales</taxon>
        <taxon>Aminobacteriaceae</taxon>
        <taxon>Aminobacterium</taxon>
    </lineage>
</organism>
<evidence type="ECO:0000313" key="2">
    <source>
        <dbReference type="Proteomes" id="UP000002366"/>
    </source>
</evidence>
<protein>
    <recommendedName>
        <fullName evidence="3">Resolvase RNase H domain protein fold protein</fullName>
    </recommendedName>
</protein>
<dbReference type="RefSeq" id="WP_013047686.1">
    <property type="nucleotide sequence ID" value="NC_014011.1"/>
</dbReference>
<dbReference type="HOGENOM" id="CLU_131578_0_0_0"/>
<name>D5ECY8_AMICL</name>